<dbReference type="SUPFAM" id="SSF55961">
    <property type="entry name" value="Bet v1-like"/>
    <property type="match status" value="1"/>
</dbReference>
<reference evidence="2" key="2">
    <citation type="journal article" date="2022" name="Front. Microbiol.">
        <title>Comparative Genomic Analysis Revealed Distinct Molecular Components and Organization of CO2-Concentrating Mechanism in Thermophilic Cyanobacteria.</title>
        <authorList>
            <person name="Tang J."/>
            <person name="Zhou H."/>
            <person name="Yao D."/>
            <person name="Riaz S."/>
            <person name="You D."/>
            <person name="Klepacz-Smolka A."/>
            <person name="Daroch M."/>
        </authorList>
    </citation>
    <scope>NUCLEOTIDE SEQUENCE [LARGE SCALE GENOMIC DNA]</scope>
    <source>
        <strain evidence="2">PCC 6715</strain>
    </source>
</reference>
<sequence length="179" mass="20314">MEISSQVQLPYPREQVYRTYRDRLPELVAWMPNVRQIDLKERSEQPNTLDMVLVWHGGGEIPAAARALLSEAMLSWTDYSHWDDQGYRTQWRIAPHAFTEAIDCQGENQFIATADGTIITSRGHLRIDPKHIHGVPSFLAGIIARTVEDYLGQQIEPNFQQLAASVAAFLAVTYHVSPE</sequence>
<proteinExistence type="predicted"/>
<dbReference type="EMBL" id="CP018092">
    <property type="protein sequence ID" value="ATS18890.1"/>
    <property type="molecule type" value="Genomic_DNA"/>
</dbReference>
<organism evidence="1 2">
    <name type="scientific">Parathermosynechococcus lividus PCC 6715</name>
    <dbReference type="NCBI Taxonomy" id="1917166"/>
    <lineage>
        <taxon>Bacteria</taxon>
        <taxon>Bacillati</taxon>
        <taxon>Cyanobacteriota</taxon>
        <taxon>Cyanophyceae</taxon>
        <taxon>Acaryochloridales</taxon>
        <taxon>Thermosynechococcaceae</taxon>
        <taxon>Parathermosynechococcus</taxon>
    </lineage>
</organism>
<reference evidence="1 2" key="1">
    <citation type="submission" date="2016-11" db="EMBL/GenBank/DDBJ databases">
        <title>Complete genome sequence of thermophilic cyanobacteria strain Synechococcus sp. PCC6715.</title>
        <authorList>
            <person name="Tang J."/>
            <person name="Daroch M."/>
            <person name="Liang Y."/>
            <person name="Jiang D."/>
            <person name="Shah M."/>
        </authorList>
    </citation>
    <scope>NUCLEOTIDE SEQUENCE [LARGE SCALE GENOMIC DNA]</scope>
    <source>
        <strain evidence="1 2">PCC 6715</strain>
    </source>
</reference>
<protein>
    <recommendedName>
        <fullName evidence="3">Coenzyme Q-binding protein COQ10 START domain-containing protein</fullName>
    </recommendedName>
</protein>
<keyword evidence="2" id="KW-1185">Reference proteome</keyword>
<dbReference type="InterPro" id="IPR023393">
    <property type="entry name" value="START-like_dom_sf"/>
</dbReference>
<dbReference type="KEGG" id="slw:BRW62_09195"/>
<accession>A0A2D2Q2Z7</accession>
<dbReference type="Proteomes" id="UP000231057">
    <property type="component" value="Chromosome"/>
</dbReference>
<gene>
    <name evidence="1" type="ORF">BRW62_09195</name>
</gene>
<evidence type="ECO:0008006" key="3">
    <source>
        <dbReference type="Google" id="ProtNLM"/>
    </source>
</evidence>
<dbReference type="OrthoDB" id="459727at2"/>
<dbReference type="RefSeq" id="WP_099799228.1">
    <property type="nucleotide sequence ID" value="NZ_CP018092.1"/>
</dbReference>
<dbReference type="Gene3D" id="3.30.530.20">
    <property type="match status" value="1"/>
</dbReference>
<evidence type="ECO:0000313" key="2">
    <source>
        <dbReference type="Proteomes" id="UP000231057"/>
    </source>
</evidence>
<name>A0A2D2Q2Z7_PARLV</name>
<dbReference type="AlphaFoldDB" id="A0A2D2Q2Z7"/>
<evidence type="ECO:0000313" key="1">
    <source>
        <dbReference type="EMBL" id="ATS18890.1"/>
    </source>
</evidence>